<dbReference type="Proteomes" id="UP000318538">
    <property type="component" value="Chromosome"/>
</dbReference>
<feature type="compositionally biased region" description="Basic and acidic residues" evidence="1">
    <location>
        <begin position="254"/>
        <end position="277"/>
    </location>
</feature>
<keyword evidence="3" id="KW-1185">Reference proteome</keyword>
<proteinExistence type="predicted"/>
<dbReference type="InterPro" id="IPR011050">
    <property type="entry name" value="Pectin_lyase_fold/virulence"/>
</dbReference>
<name>A0A517ND41_9BACT</name>
<dbReference type="EMBL" id="CP036525">
    <property type="protein sequence ID" value="QDT05050.1"/>
    <property type="molecule type" value="Genomic_DNA"/>
</dbReference>
<gene>
    <name evidence="2" type="ORF">K227x_34480</name>
</gene>
<feature type="region of interest" description="Disordered" evidence="1">
    <location>
        <begin position="472"/>
        <end position="495"/>
    </location>
</feature>
<organism evidence="2 3">
    <name type="scientific">Rubripirellula lacrimiformis</name>
    <dbReference type="NCBI Taxonomy" id="1930273"/>
    <lineage>
        <taxon>Bacteria</taxon>
        <taxon>Pseudomonadati</taxon>
        <taxon>Planctomycetota</taxon>
        <taxon>Planctomycetia</taxon>
        <taxon>Pirellulales</taxon>
        <taxon>Pirellulaceae</taxon>
        <taxon>Rubripirellula</taxon>
    </lineage>
</organism>
<protein>
    <recommendedName>
        <fullName evidence="4">Right handed beta helix domain-containing protein</fullName>
    </recommendedName>
</protein>
<dbReference type="AlphaFoldDB" id="A0A517ND41"/>
<dbReference type="RefSeq" id="WP_218933292.1">
    <property type="nucleotide sequence ID" value="NZ_CP036525.1"/>
</dbReference>
<feature type="region of interest" description="Disordered" evidence="1">
    <location>
        <begin position="254"/>
        <end position="312"/>
    </location>
</feature>
<evidence type="ECO:0000256" key="1">
    <source>
        <dbReference type="SAM" id="MobiDB-lite"/>
    </source>
</evidence>
<dbReference type="InterPro" id="IPR012334">
    <property type="entry name" value="Pectin_lyas_fold"/>
</dbReference>
<evidence type="ECO:0008006" key="4">
    <source>
        <dbReference type="Google" id="ProtNLM"/>
    </source>
</evidence>
<evidence type="ECO:0000313" key="3">
    <source>
        <dbReference type="Proteomes" id="UP000318538"/>
    </source>
</evidence>
<feature type="compositionally biased region" description="Polar residues" evidence="1">
    <location>
        <begin position="478"/>
        <end position="495"/>
    </location>
</feature>
<dbReference type="Gene3D" id="2.160.20.10">
    <property type="entry name" value="Single-stranded right-handed beta-helix, Pectin lyase-like"/>
    <property type="match status" value="1"/>
</dbReference>
<dbReference type="SUPFAM" id="SSF51126">
    <property type="entry name" value="Pectin lyase-like"/>
    <property type="match status" value="1"/>
</dbReference>
<accession>A0A517ND41</accession>
<evidence type="ECO:0000313" key="2">
    <source>
        <dbReference type="EMBL" id="QDT05050.1"/>
    </source>
</evidence>
<sequence>MNRRIGSTRPEMLETTFPSRLGNPRVMVAVLLMMAFGRTVNAGTTTEVSTLLALRSAVQSSDQTIIMKPGRYTLTELPNGSRDIPCSGSNNTIDLSDVYVAVPVGTTRRGYITISGDNNVFRGGVFEDIYPSGLDDVTDFSAYNQNRSTLAKGLNGSAVLSVSGDDNTVAGTKLTVRGSFPYGYGSIYGIGADNVYGLDKRCGILLKGKRNTVDGCEVQQRAFGHGIYMQSPADESVIKNSLVEGVMRPSKDLYLETNPRDLPARSDYKIPPKDDRSRGRRGRRERGQGRSAIGSKNRDHGRDLGTPIPTDTMIPLSEDGIRVYSKGGSVTVENCTVKKMRGGIRLYLASHATVIHSTAVDCGHTNFNMPSRGKIIGSIGNFAYAPLSDFRLSKSRQEIELTILPSPDAVGSHNLADVQGSNHSIVLHRSEGPLDTNLRPIVIHDDNSTIRNETEYPVILQPTASGNSVVSFGPVTDLGNNNTITRIQQPNADRE</sequence>
<dbReference type="KEGG" id="rlc:K227x_34480"/>
<reference evidence="2 3" key="1">
    <citation type="submission" date="2019-02" db="EMBL/GenBank/DDBJ databases">
        <title>Deep-cultivation of Planctomycetes and their phenomic and genomic characterization uncovers novel biology.</title>
        <authorList>
            <person name="Wiegand S."/>
            <person name="Jogler M."/>
            <person name="Boedeker C."/>
            <person name="Pinto D."/>
            <person name="Vollmers J."/>
            <person name="Rivas-Marin E."/>
            <person name="Kohn T."/>
            <person name="Peeters S.H."/>
            <person name="Heuer A."/>
            <person name="Rast P."/>
            <person name="Oberbeckmann S."/>
            <person name="Bunk B."/>
            <person name="Jeske O."/>
            <person name="Meyerdierks A."/>
            <person name="Storesund J.E."/>
            <person name="Kallscheuer N."/>
            <person name="Luecker S."/>
            <person name="Lage O.M."/>
            <person name="Pohl T."/>
            <person name="Merkel B.J."/>
            <person name="Hornburger P."/>
            <person name="Mueller R.-W."/>
            <person name="Bruemmer F."/>
            <person name="Labrenz M."/>
            <person name="Spormann A.M."/>
            <person name="Op den Camp H."/>
            <person name="Overmann J."/>
            <person name="Amann R."/>
            <person name="Jetten M.S.M."/>
            <person name="Mascher T."/>
            <person name="Medema M.H."/>
            <person name="Devos D.P."/>
            <person name="Kaster A.-K."/>
            <person name="Ovreas L."/>
            <person name="Rohde M."/>
            <person name="Galperin M.Y."/>
            <person name="Jogler C."/>
        </authorList>
    </citation>
    <scope>NUCLEOTIDE SEQUENCE [LARGE SCALE GENOMIC DNA]</scope>
    <source>
        <strain evidence="2 3">K22_7</strain>
    </source>
</reference>